<proteinExistence type="predicted"/>
<protein>
    <submittedName>
        <fullName evidence="1">Uncharacterized protein</fullName>
    </submittedName>
</protein>
<dbReference type="EMBL" id="CACTIH010006162">
    <property type="protein sequence ID" value="CAA3004302.1"/>
    <property type="molecule type" value="Genomic_DNA"/>
</dbReference>
<keyword evidence="2" id="KW-1185">Reference proteome</keyword>
<sequence>MKLWKYRHLSLNDDYLHCSVTSVARYAVKLSYGYRHGMHGAYLSLPIMQNIKLRFEELPSWQAEALGCLPTYLATPSVTRNVMSHIVTCHRHFESWRAGYFQRQPWPRRLRQSVWVCM</sequence>
<evidence type="ECO:0000313" key="1">
    <source>
        <dbReference type="EMBL" id="CAA3004302.1"/>
    </source>
</evidence>
<dbReference type="Gramene" id="OE9A100832T1">
    <property type="protein sequence ID" value="OE9A100832C1"/>
    <property type="gene ID" value="OE9A100832"/>
</dbReference>
<dbReference type="Proteomes" id="UP000594638">
    <property type="component" value="Unassembled WGS sequence"/>
</dbReference>
<comment type="caution">
    <text evidence="1">The sequence shown here is derived from an EMBL/GenBank/DDBJ whole genome shotgun (WGS) entry which is preliminary data.</text>
</comment>
<organism evidence="1 2">
    <name type="scientific">Olea europaea subsp. europaea</name>
    <dbReference type="NCBI Taxonomy" id="158383"/>
    <lineage>
        <taxon>Eukaryota</taxon>
        <taxon>Viridiplantae</taxon>
        <taxon>Streptophyta</taxon>
        <taxon>Embryophyta</taxon>
        <taxon>Tracheophyta</taxon>
        <taxon>Spermatophyta</taxon>
        <taxon>Magnoliopsida</taxon>
        <taxon>eudicotyledons</taxon>
        <taxon>Gunneridae</taxon>
        <taxon>Pentapetalae</taxon>
        <taxon>asterids</taxon>
        <taxon>lamiids</taxon>
        <taxon>Lamiales</taxon>
        <taxon>Oleaceae</taxon>
        <taxon>Oleeae</taxon>
        <taxon>Olea</taxon>
    </lineage>
</organism>
<reference evidence="1 2" key="1">
    <citation type="submission" date="2019-12" db="EMBL/GenBank/DDBJ databases">
        <authorList>
            <person name="Alioto T."/>
            <person name="Alioto T."/>
            <person name="Gomez Garrido J."/>
        </authorList>
    </citation>
    <scope>NUCLEOTIDE SEQUENCE [LARGE SCALE GENOMIC DNA]</scope>
</reference>
<evidence type="ECO:0000313" key="2">
    <source>
        <dbReference type="Proteomes" id="UP000594638"/>
    </source>
</evidence>
<name>A0A8S0TIZ0_OLEEU</name>
<accession>A0A8S0TIZ0</accession>
<gene>
    <name evidence="1" type="ORF">OLEA9_A100832</name>
</gene>
<dbReference type="AlphaFoldDB" id="A0A8S0TIZ0"/>